<keyword evidence="3 11" id="KW-0963">Cytoplasm</keyword>
<evidence type="ECO:0000256" key="10">
    <source>
        <dbReference type="ARBA" id="ARBA00022884"/>
    </source>
</evidence>
<dbReference type="InterPro" id="IPR042173">
    <property type="entry name" value="RNase_J_2"/>
</dbReference>
<dbReference type="InterPro" id="IPR036866">
    <property type="entry name" value="RibonucZ/Hydroxyglut_hydro"/>
</dbReference>
<dbReference type="CDD" id="cd07714">
    <property type="entry name" value="RNaseJ_MBL-fold"/>
    <property type="match status" value="1"/>
</dbReference>
<dbReference type="HAMAP" id="MF_01491">
    <property type="entry name" value="RNase_J_bact"/>
    <property type="match status" value="1"/>
</dbReference>
<dbReference type="GO" id="GO:0005737">
    <property type="term" value="C:cytoplasm"/>
    <property type="evidence" value="ECO:0007669"/>
    <property type="project" value="UniProtKB-SubCell"/>
</dbReference>
<evidence type="ECO:0000256" key="12">
    <source>
        <dbReference type="SAM" id="MobiDB-lite"/>
    </source>
</evidence>
<evidence type="ECO:0000256" key="7">
    <source>
        <dbReference type="ARBA" id="ARBA00022801"/>
    </source>
</evidence>
<dbReference type="GO" id="GO:0008270">
    <property type="term" value="F:zinc ion binding"/>
    <property type="evidence" value="ECO:0007669"/>
    <property type="project" value="InterPro"/>
</dbReference>
<gene>
    <name evidence="11" type="primary">rnj</name>
    <name evidence="14" type="ORF">H8711_02735</name>
</gene>
<dbReference type="GO" id="GO:0003723">
    <property type="term" value="F:RNA binding"/>
    <property type="evidence" value="ECO:0007669"/>
    <property type="project" value="UniProtKB-UniRule"/>
</dbReference>
<comment type="subunit">
    <text evidence="11">Homodimer, may be a subunit of the RNA degradosome.</text>
</comment>
<feature type="region of interest" description="Disordered" evidence="12">
    <location>
        <begin position="1"/>
        <end position="126"/>
    </location>
</feature>
<keyword evidence="6 11" id="KW-0255">Endonuclease</keyword>
<comment type="similarity">
    <text evidence="11">Belongs to the metallo-beta-lactamase superfamily. RNA-metabolizing metallo-beta-lactamase-like family. Bacterial RNase J subfamily.</text>
</comment>
<comment type="subcellular location">
    <subcellularLocation>
        <location evidence="2 11">Cytoplasm</location>
    </subcellularLocation>
</comment>
<feature type="domain" description="Metallo-beta-lactamase" evidence="13">
    <location>
        <begin position="142"/>
        <end position="337"/>
    </location>
</feature>
<evidence type="ECO:0000256" key="1">
    <source>
        <dbReference type="ARBA" id="ARBA00001947"/>
    </source>
</evidence>
<evidence type="ECO:0000256" key="5">
    <source>
        <dbReference type="ARBA" id="ARBA00022723"/>
    </source>
</evidence>
<sequence length="678" mass="74069">MEQEMDFTEKIAPKAHGQTKKPSLAIDPADLIEHIAPKAKPAQRGRRKPGQSAAKKPQAPSAAEKPPAKAEPAAAPAKPRRQRTAAKKAPAPAVTTMQPAETIAPVVPTPAKAPAKRGRKPAAPQRKTPVRIIPLGGLHEIGKNMTVIECGSDMFIVDCGLSFPDEEMPGVDLVIPDFSYVEKNREKLRGVVLTHGHEDHIGGLAFLLKSVDTPVYSSRLTLGLVEGKLKEHGLLGRVKLNVVQPRDTIKMGCMAVEFIHVNHSIPDALALAIHTPAGVIIMTGDFKIDPTPIEGEITDLARFGELGNRGVLALLMDSTNAVKPGMTMSERKVGESFSNLFQRAQDRRIIIASFSSNIHRVQQIVDYAVKYKRKVALSGRSMLNVVAKATELGYLKVPDGILIEIDEINRYRPDQLVIITTGSQGEPMSALTRMAMSDHRKVTVTPHDFIIISASPIPGNEKLVNRVINELMKLGAEVIYEKMYEVHVSGHACQEELKIILGLTKPKFFIPVHGEYLHLRKNADNAVAMGMDPKNILITEIGKVVELDGVEMKVTGSVPAGRVMVDGLGVGDVGSIVLRDRKHLAEDGLIIVVTAIDSQSGQIVAGPDIVSRGFVYVREAEDMMAQTRRIAKKAVENCMASNVHEWGNIKNRIKDDVGDYLWQMTKRTPMILPIIQEI</sequence>
<keyword evidence="4 11" id="KW-0540">Nuclease</keyword>
<evidence type="ECO:0000259" key="13">
    <source>
        <dbReference type="SMART" id="SM00849"/>
    </source>
</evidence>
<dbReference type="InterPro" id="IPR001279">
    <property type="entry name" value="Metallo-B-lactamas"/>
</dbReference>
<dbReference type="InterPro" id="IPR055132">
    <property type="entry name" value="RNase_J_b_CASP"/>
</dbReference>
<feature type="compositionally biased region" description="Low complexity" evidence="12">
    <location>
        <begin position="104"/>
        <end position="113"/>
    </location>
</feature>
<dbReference type="Gene3D" id="3.60.15.10">
    <property type="entry name" value="Ribonuclease Z/Hydroxyacylglutathione hydrolase-like"/>
    <property type="match status" value="1"/>
</dbReference>
<dbReference type="InterPro" id="IPR030854">
    <property type="entry name" value="RNase_J_bac"/>
</dbReference>
<reference evidence="14" key="1">
    <citation type="submission" date="2020-08" db="EMBL/GenBank/DDBJ databases">
        <title>Genome public.</title>
        <authorList>
            <person name="Liu C."/>
            <person name="Sun Q."/>
        </authorList>
    </citation>
    <scope>NUCLEOTIDE SEQUENCE</scope>
    <source>
        <strain evidence="14">NSJ-31</strain>
    </source>
</reference>
<keyword evidence="15" id="KW-1185">Reference proteome</keyword>
<dbReference type="InterPro" id="IPR011108">
    <property type="entry name" value="RMMBL"/>
</dbReference>
<evidence type="ECO:0000256" key="3">
    <source>
        <dbReference type="ARBA" id="ARBA00022490"/>
    </source>
</evidence>
<evidence type="ECO:0000256" key="6">
    <source>
        <dbReference type="ARBA" id="ARBA00022759"/>
    </source>
</evidence>
<dbReference type="PANTHER" id="PTHR43694">
    <property type="entry name" value="RIBONUCLEASE J"/>
    <property type="match status" value="1"/>
</dbReference>
<dbReference type="Pfam" id="PF22505">
    <property type="entry name" value="RNase_J_b_CASP"/>
    <property type="match status" value="1"/>
</dbReference>
<dbReference type="EMBL" id="JACRST010000002">
    <property type="protein sequence ID" value="MBC8545855.1"/>
    <property type="molecule type" value="Genomic_DNA"/>
</dbReference>
<dbReference type="InterPro" id="IPR004613">
    <property type="entry name" value="RNase_J"/>
</dbReference>
<dbReference type="Pfam" id="PF07521">
    <property type="entry name" value="RMMBL"/>
    <property type="match status" value="1"/>
</dbReference>
<dbReference type="SMART" id="SM00849">
    <property type="entry name" value="Lactamase_B"/>
    <property type="match status" value="1"/>
</dbReference>
<dbReference type="NCBIfam" id="TIGR00649">
    <property type="entry name" value="MG423"/>
    <property type="match status" value="1"/>
</dbReference>
<dbReference type="GO" id="GO:0004521">
    <property type="term" value="F:RNA endonuclease activity"/>
    <property type="evidence" value="ECO:0007669"/>
    <property type="project" value="UniProtKB-UniRule"/>
</dbReference>
<keyword evidence="11" id="KW-0698">rRNA processing</keyword>
<keyword evidence="8" id="KW-0862">Zinc</keyword>
<evidence type="ECO:0000256" key="9">
    <source>
        <dbReference type="ARBA" id="ARBA00022839"/>
    </source>
</evidence>
<evidence type="ECO:0000313" key="14">
    <source>
        <dbReference type="EMBL" id="MBC8545855.1"/>
    </source>
</evidence>
<keyword evidence="5" id="KW-0479">Metal-binding</keyword>
<accession>A0A926I3Y8</accession>
<dbReference type="EC" id="3.1.-.-" evidence="11"/>
<comment type="cofactor">
    <cofactor evidence="1">
        <name>Zn(2+)</name>
        <dbReference type="ChEBI" id="CHEBI:29105"/>
    </cofactor>
</comment>
<keyword evidence="9 11" id="KW-0269">Exonuclease</keyword>
<dbReference type="Proteomes" id="UP000653127">
    <property type="component" value="Unassembled WGS sequence"/>
</dbReference>
<comment type="function">
    <text evidence="11">An RNase that has 5'-3' exonuclease and possibly endonuclease activity. Involved in maturation of rRNA and in some organisms also mRNA maturation and/or decay.</text>
</comment>
<dbReference type="InterPro" id="IPR041636">
    <property type="entry name" value="RNase_J_C"/>
</dbReference>
<evidence type="ECO:0000256" key="4">
    <source>
        <dbReference type="ARBA" id="ARBA00022722"/>
    </source>
</evidence>
<evidence type="ECO:0000256" key="2">
    <source>
        <dbReference type="ARBA" id="ARBA00004496"/>
    </source>
</evidence>
<dbReference type="FunFam" id="3.10.20.580:FF:000001">
    <property type="entry name" value="Ribonuclease J"/>
    <property type="match status" value="1"/>
</dbReference>
<keyword evidence="7 11" id="KW-0378">Hydrolase</keyword>
<organism evidence="14 15">
    <name type="scientific">Ligaoa zhengdingensis</name>
    <dbReference type="NCBI Taxonomy" id="2763658"/>
    <lineage>
        <taxon>Bacteria</taxon>
        <taxon>Bacillati</taxon>
        <taxon>Bacillota</taxon>
        <taxon>Clostridia</taxon>
        <taxon>Eubacteriales</taxon>
        <taxon>Oscillospiraceae</taxon>
        <taxon>Ligaoa</taxon>
    </lineage>
</organism>
<proteinExistence type="inferred from homology"/>
<protein>
    <recommendedName>
        <fullName evidence="11">Ribonuclease J</fullName>
        <shortName evidence="11">RNase J</shortName>
        <ecNumber evidence="11">3.1.-.-</ecNumber>
    </recommendedName>
</protein>
<evidence type="ECO:0000256" key="11">
    <source>
        <dbReference type="HAMAP-Rule" id="MF_01491"/>
    </source>
</evidence>
<feature type="binding site" evidence="11">
    <location>
        <begin position="487"/>
        <end position="491"/>
    </location>
    <ligand>
        <name>substrate</name>
    </ligand>
</feature>
<dbReference type="SUPFAM" id="SSF56281">
    <property type="entry name" value="Metallo-hydrolase/oxidoreductase"/>
    <property type="match status" value="1"/>
</dbReference>
<feature type="compositionally biased region" description="Low complexity" evidence="12">
    <location>
        <begin position="52"/>
        <end position="77"/>
    </location>
</feature>
<comment type="caution">
    <text evidence="14">The sequence shown here is derived from an EMBL/GenBank/DDBJ whole genome shotgun (WGS) entry which is preliminary data.</text>
</comment>
<evidence type="ECO:0000256" key="8">
    <source>
        <dbReference type="ARBA" id="ARBA00022833"/>
    </source>
</evidence>
<dbReference type="GO" id="GO:0006364">
    <property type="term" value="P:rRNA processing"/>
    <property type="evidence" value="ECO:0007669"/>
    <property type="project" value="UniProtKB-UniRule"/>
</dbReference>
<dbReference type="Gene3D" id="3.40.50.10710">
    <property type="entry name" value="Metallo-hydrolase/oxidoreductase"/>
    <property type="match status" value="1"/>
</dbReference>
<dbReference type="GO" id="GO:0004534">
    <property type="term" value="F:5'-3' RNA exonuclease activity"/>
    <property type="evidence" value="ECO:0007669"/>
    <property type="project" value="UniProtKB-UniRule"/>
</dbReference>
<dbReference type="AlphaFoldDB" id="A0A926I3Y8"/>
<dbReference type="PANTHER" id="PTHR43694:SF1">
    <property type="entry name" value="RIBONUCLEASE J"/>
    <property type="match status" value="1"/>
</dbReference>
<dbReference type="Pfam" id="PF17770">
    <property type="entry name" value="RNase_J_C"/>
    <property type="match status" value="1"/>
</dbReference>
<keyword evidence="10 11" id="KW-0694">RNA-binding</keyword>
<evidence type="ECO:0000313" key="15">
    <source>
        <dbReference type="Proteomes" id="UP000653127"/>
    </source>
</evidence>
<dbReference type="Gene3D" id="3.10.20.580">
    <property type="match status" value="1"/>
</dbReference>
<dbReference type="Pfam" id="PF00753">
    <property type="entry name" value="Lactamase_B"/>
    <property type="match status" value="1"/>
</dbReference>
<name>A0A926I3Y8_9FIRM</name>